<reference evidence="3 4" key="1">
    <citation type="submission" date="2024-03" db="EMBL/GenBank/DDBJ databases">
        <title>Novel species of the genus Variovorax.</title>
        <authorList>
            <person name="Liu Q."/>
            <person name="Xin Y.-H."/>
        </authorList>
    </citation>
    <scope>NUCLEOTIDE SEQUENCE [LARGE SCALE GENOMIC DNA]</scope>
    <source>
        <strain evidence="3 4">KACC 18900</strain>
    </source>
</reference>
<dbReference type="GO" id="GO:0016787">
    <property type="term" value="F:hydrolase activity"/>
    <property type="evidence" value="ECO:0007669"/>
    <property type="project" value="UniProtKB-KW"/>
</dbReference>
<dbReference type="InterPro" id="IPR000639">
    <property type="entry name" value="Epox_hydrolase-like"/>
</dbReference>
<dbReference type="PANTHER" id="PTHR43798">
    <property type="entry name" value="MONOACYLGLYCEROL LIPASE"/>
    <property type="match status" value="1"/>
</dbReference>
<keyword evidence="4" id="KW-1185">Reference proteome</keyword>
<evidence type="ECO:0000259" key="2">
    <source>
        <dbReference type="Pfam" id="PF12697"/>
    </source>
</evidence>
<feature type="domain" description="AB hydrolase-1" evidence="2">
    <location>
        <begin position="37"/>
        <end position="266"/>
    </location>
</feature>
<dbReference type="InterPro" id="IPR000073">
    <property type="entry name" value="AB_hydrolase_1"/>
</dbReference>
<dbReference type="Gene3D" id="3.40.50.1820">
    <property type="entry name" value="alpha/beta hydrolase"/>
    <property type="match status" value="1"/>
</dbReference>
<gene>
    <name evidence="3" type="ORF">WKW82_05745</name>
</gene>
<dbReference type="PRINTS" id="PR00412">
    <property type="entry name" value="EPOXHYDRLASE"/>
</dbReference>
<dbReference type="PANTHER" id="PTHR43798:SF31">
    <property type="entry name" value="AB HYDROLASE SUPERFAMILY PROTEIN YCLE"/>
    <property type="match status" value="1"/>
</dbReference>
<sequence>MTPNPLDSVSSASYQGSDGAALHFLERPARNIAAETVVFLPSLFFGSTMFADVLNAMPAEWRLVCPDHRGQGRSESGTLRPTMGQLASDTAALIDALGSEPVHVVGSSMGGYVALELISQRPELLRSCVLSCCTAEAEQQPERFEALEASLRQQGAAAMVEALVATMFGTRFIEDGGEALAHWRAHLAAIDPRIPDAVHEVFARRSYVDMLREIRTPMLLVSGALDRAKNPADMQFIADRVKGSRHVVMDDSGHTPPIEEPERFAREVTRFIASTTLRESTH</sequence>
<name>A0ABU8WF50_9BURK</name>
<proteinExistence type="predicted"/>
<dbReference type="EMBL" id="JBBKZT010000002">
    <property type="protein sequence ID" value="MEJ8846138.1"/>
    <property type="molecule type" value="Genomic_DNA"/>
</dbReference>
<protein>
    <submittedName>
        <fullName evidence="3">Alpha/beta hydrolase</fullName>
    </submittedName>
</protein>
<accession>A0ABU8WF50</accession>
<dbReference type="SUPFAM" id="SSF53474">
    <property type="entry name" value="alpha/beta-Hydrolases"/>
    <property type="match status" value="1"/>
</dbReference>
<dbReference type="InterPro" id="IPR050266">
    <property type="entry name" value="AB_hydrolase_sf"/>
</dbReference>
<organism evidence="3 4">
    <name type="scientific">Variovorax rhizosphaerae</name>
    <dbReference type="NCBI Taxonomy" id="1836200"/>
    <lineage>
        <taxon>Bacteria</taxon>
        <taxon>Pseudomonadati</taxon>
        <taxon>Pseudomonadota</taxon>
        <taxon>Betaproteobacteria</taxon>
        <taxon>Burkholderiales</taxon>
        <taxon>Comamonadaceae</taxon>
        <taxon>Variovorax</taxon>
    </lineage>
</organism>
<dbReference type="Pfam" id="PF12697">
    <property type="entry name" value="Abhydrolase_6"/>
    <property type="match status" value="1"/>
</dbReference>
<dbReference type="InterPro" id="IPR029058">
    <property type="entry name" value="AB_hydrolase_fold"/>
</dbReference>
<dbReference type="RefSeq" id="WP_340341286.1">
    <property type="nucleotide sequence ID" value="NZ_JBBKZT010000002.1"/>
</dbReference>
<dbReference type="PRINTS" id="PR00111">
    <property type="entry name" value="ABHYDROLASE"/>
</dbReference>
<comment type="caution">
    <text evidence="3">The sequence shown here is derived from an EMBL/GenBank/DDBJ whole genome shotgun (WGS) entry which is preliminary data.</text>
</comment>
<evidence type="ECO:0000313" key="3">
    <source>
        <dbReference type="EMBL" id="MEJ8846138.1"/>
    </source>
</evidence>
<keyword evidence="1 3" id="KW-0378">Hydrolase</keyword>
<evidence type="ECO:0000313" key="4">
    <source>
        <dbReference type="Proteomes" id="UP001385892"/>
    </source>
</evidence>
<dbReference type="Proteomes" id="UP001385892">
    <property type="component" value="Unassembled WGS sequence"/>
</dbReference>
<evidence type="ECO:0000256" key="1">
    <source>
        <dbReference type="ARBA" id="ARBA00022801"/>
    </source>
</evidence>